<dbReference type="Proteomes" id="UP001175353">
    <property type="component" value="Unassembled WGS sequence"/>
</dbReference>
<dbReference type="OrthoDB" id="10271752at2759"/>
<comment type="caution">
    <text evidence="3">The sequence shown here is derived from an EMBL/GenBank/DDBJ whole genome shotgun (WGS) entry which is preliminary data.</text>
</comment>
<sequence>MAESLATGSFCGDMTHVKPIRITECSVEKMLVLYMSNASNSIVHGSDVAPWEVIPEPKLVSPLVLPSSEFSRSLLALRVENENINLTTKSARMLEERKAAGEPTDSPVVTVNFHHQDRFTSLASLTGNAKETHETGKIMESITAQPSTDIVEGMGCPAPASNSSEQTSTVAYSGDFEPLCDATEAKAGKSATTVGETSHFPTGGSRTRLADRSLDYDSDWVEVGCDEGRDQEIDGTYVLVTLGKKA</sequence>
<keyword evidence="5" id="KW-1185">Reference proteome</keyword>
<organism evidence="3 4">
    <name type="scientific">Friedmanniomyces endolithicus</name>
    <dbReference type="NCBI Taxonomy" id="329885"/>
    <lineage>
        <taxon>Eukaryota</taxon>
        <taxon>Fungi</taxon>
        <taxon>Dikarya</taxon>
        <taxon>Ascomycota</taxon>
        <taxon>Pezizomycotina</taxon>
        <taxon>Dothideomycetes</taxon>
        <taxon>Dothideomycetidae</taxon>
        <taxon>Mycosphaerellales</taxon>
        <taxon>Teratosphaeriaceae</taxon>
        <taxon>Friedmanniomyces</taxon>
    </lineage>
</organism>
<dbReference type="EMBL" id="JASUXU010000135">
    <property type="protein sequence ID" value="KAK0304122.1"/>
    <property type="molecule type" value="Genomic_DNA"/>
</dbReference>
<evidence type="ECO:0000313" key="2">
    <source>
        <dbReference type="EMBL" id="KAK0998575.1"/>
    </source>
</evidence>
<reference evidence="1" key="2">
    <citation type="submission" date="2021-12" db="EMBL/GenBank/DDBJ databases">
        <title>Black yeast isolated from Biological Soil Crust.</title>
        <authorList>
            <person name="Kurbessoian T."/>
        </authorList>
    </citation>
    <scope>NUCLEOTIDE SEQUENCE</scope>
    <source>
        <strain evidence="1">CCFEE 5208</strain>
    </source>
</reference>
<dbReference type="EMBL" id="JAUJLE010000042">
    <property type="protein sequence ID" value="KAK0998575.1"/>
    <property type="molecule type" value="Genomic_DNA"/>
</dbReference>
<evidence type="ECO:0000313" key="3">
    <source>
        <dbReference type="EMBL" id="TKA30258.1"/>
    </source>
</evidence>
<evidence type="ECO:0000313" key="5">
    <source>
        <dbReference type="Proteomes" id="UP001175353"/>
    </source>
</evidence>
<evidence type="ECO:0000313" key="4">
    <source>
        <dbReference type="Proteomes" id="UP000310066"/>
    </source>
</evidence>
<name>A0A4U0U5H1_9PEZI</name>
<dbReference type="Proteomes" id="UP001168146">
    <property type="component" value="Unassembled WGS sequence"/>
</dbReference>
<dbReference type="AlphaFoldDB" id="A0A4U0U5H1"/>
<proteinExistence type="predicted"/>
<reference evidence="3 4" key="1">
    <citation type="submission" date="2017-03" db="EMBL/GenBank/DDBJ databases">
        <title>Genomes of endolithic fungi from Antarctica.</title>
        <authorList>
            <person name="Coleine C."/>
            <person name="Masonjones S."/>
            <person name="Stajich J.E."/>
        </authorList>
    </citation>
    <scope>NUCLEOTIDE SEQUENCE [LARGE SCALE GENOMIC DNA]</scope>
    <source>
        <strain evidence="3 4">CCFEE 5311</strain>
    </source>
</reference>
<evidence type="ECO:0000313" key="1">
    <source>
        <dbReference type="EMBL" id="KAK0304122.1"/>
    </source>
</evidence>
<gene>
    <name evidence="3" type="ORF">B0A54_15335</name>
    <name evidence="1" type="ORF">LTR82_017336</name>
    <name evidence="2" type="ORF">LTR91_006223</name>
</gene>
<dbReference type="EMBL" id="NAJP01000103">
    <property type="protein sequence ID" value="TKA30258.1"/>
    <property type="molecule type" value="Genomic_DNA"/>
</dbReference>
<dbReference type="Proteomes" id="UP000310066">
    <property type="component" value="Unassembled WGS sequence"/>
</dbReference>
<accession>A0A4U0U5H1</accession>
<protein>
    <submittedName>
        <fullName evidence="3">Uncharacterized protein</fullName>
    </submittedName>
</protein>
<reference evidence="2" key="3">
    <citation type="submission" date="2023-06" db="EMBL/GenBank/DDBJ databases">
        <title>Black Yeasts Isolated from many extreme environments.</title>
        <authorList>
            <person name="Coleine C."/>
            <person name="Stajich J.E."/>
            <person name="Selbmann L."/>
        </authorList>
    </citation>
    <scope>NUCLEOTIDE SEQUENCE</scope>
    <source>
        <strain evidence="2">CCFEE 5200</strain>
    </source>
</reference>